<feature type="domain" description="Acyltransferase 3" evidence="3">
    <location>
        <begin position="13"/>
        <end position="347"/>
    </location>
</feature>
<dbReference type="Proteomes" id="UP001139157">
    <property type="component" value="Unassembled WGS sequence"/>
</dbReference>
<keyword evidence="5" id="KW-1185">Reference proteome</keyword>
<evidence type="ECO:0000256" key="2">
    <source>
        <dbReference type="SAM" id="Phobius"/>
    </source>
</evidence>
<accession>A0A9X2IWX3</accession>
<evidence type="ECO:0000313" key="5">
    <source>
        <dbReference type="Proteomes" id="UP001139157"/>
    </source>
</evidence>
<feature type="region of interest" description="Disordered" evidence="1">
    <location>
        <begin position="417"/>
        <end position="436"/>
    </location>
</feature>
<reference evidence="4" key="1">
    <citation type="submission" date="2022-06" db="EMBL/GenBank/DDBJ databases">
        <title>Novel species in genus nocardia.</title>
        <authorList>
            <person name="Li F."/>
        </authorList>
    </citation>
    <scope>NUCLEOTIDE SEQUENCE</scope>
    <source>
        <strain evidence="4">CDC141</strain>
    </source>
</reference>
<feature type="transmembrane region" description="Helical" evidence="2">
    <location>
        <begin position="161"/>
        <end position="181"/>
    </location>
</feature>
<feature type="transmembrane region" description="Helical" evidence="2">
    <location>
        <begin position="369"/>
        <end position="387"/>
    </location>
</feature>
<feature type="transmembrane region" description="Helical" evidence="2">
    <location>
        <begin position="252"/>
        <end position="273"/>
    </location>
</feature>
<name>A0A9X2IWX3_9NOCA</name>
<dbReference type="InterPro" id="IPR002656">
    <property type="entry name" value="Acyl_transf_3_dom"/>
</dbReference>
<keyword evidence="2" id="KW-1133">Transmembrane helix</keyword>
<feature type="transmembrane region" description="Helical" evidence="2">
    <location>
        <begin position="100"/>
        <end position="118"/>
    </location>
</feature>
<feature type="transmembrane region" description="Helical" evidence="2">
    <location>
        <begin position="337"/>
        <end position="357"/>
    </location>
</feature>
<keyword evidence="2" id="KW-0812">Transmembrane</keyword>
<feature type="transmembrane region" description="Helical" evidence="2">
    <location>
        <begin position="20"/>
        <end position="39"/>
    </location>
</feature>
<comment type="caution">
    <text evidence="4">The sequence shown here is derived from an EMBL/GenBank/DDBJ whole genome shotgun (WGS) entry which is preliminary data.</text>
</comment>
<dbReference type="RefSeq" id="WP_251913653.1">
    <property type="nucleotide sequence ID" value="NZ_JAMRXG010000007.1"/>
</dbReference>
<dbReference type="GO" id="GO:0016747">
    <property type="term" value="F:acyltransferase activity, transferring groups other than amino-acyl groups"/>
    <property type="evidence" value="ECO:0007669"/>
    <property type="project" value="InterPro"/>
</dbReference>
<feature type="transmembrane region" description="Helical" evidence="2">
    <location>
        <begin position="187"/>
        <end position="205"/>
    </location>
</feature>
<sequence length="436" mass="46338">MTVAADGRPPRNWCIDIARMFAIAVVVVVHWISVRITVADGTIRGDPALHGKPVWALSWVLQVMPLFFVAGGLANTGIVDRWRAQGAGIGAYLGPRVRRLVMPVVPLVVVLAAVVWLVRLRSEAMARAAGYALASPLWFLAVYLVAVGVAPWAVRTHDRSAWALPALLLAGAAAVDVSKFAGLDVAQVNLLLVWLFCHQLGVLYARGTLRRIPVRRMVAVMVGGVAALAVMVFAGPYPKAMYGLADAPVSNLYPPTAAMAILAVLQVVVLDLLDRRVAGRRPPPRARRVIAYAVTHLMTIYLWHVPVLALVSCAALLAPAALLPGDPQLWWSQRPLWILGCGMILFGVVRVLAHWDVYCAGYAARTTPVATAAGAVLAAGGIYLIWWERLAPTATAVLAVLAVLASAALLSTARHAELSRGPGPSPIGSSSSTNGP</sequence>
<dbReference type="AlphaFoldDB" id="A0A9X2IWX3"/>
<dbReference type="Pfam" id="PF01757">
    <property type="entry name" value="Acyl_transf_3"/>
    <property type="match status" value="1"/>
</dbReference>
<dbReference type="EMBL" id="JAMRXG010000007">
    <property type="protein sequence ID" value="MCM6775402.1"/>
    <property type="molecule type" value="Genomic_DNA"/>
</dbReference>
<gene>
    <name evidence="4" type="ORF">NDR86_18170</name>
</gene>
<feature type="transmembrane region" description="Helical" evidence="2">
    <location>
        <begin position="217"/>
        <end position="237"/>
    </location>
</feature>
<organism evidence="4 5">
    <name type="scientific">Nocardia pulmonis</name>
    <dbReference type="NCBI Taxonomy" id="2951408"/>
    <lineage>
        <taxon>Bacteria</taxon>
        <taxon>Bacillati</taxon>
        <taxon>Actinomycetota</taxon>
        <taxon>Actinomycetes</taxon>
        <taxon>Mycobacteriales</taxon>
        <taxon>Nocardiaceae</taxon>
        <taxon>Nocardia</taxon>
    </lineage>
</organism>
<evidence type="ECO:0000256" key="1">
    <source>
        <dbReference type="SAM" id="MobiDB-lite"/>
    </source>
</evidence>
<feature type="transmembrane region" description="Helical" evidence="2">
    <location>
        <begin position="59"/>
        <end position="79"/>
    </location>
</feature>
<feature type="transmembrane region" description="Helical" evidence="2">
    <location>
        <begin position="393"/>
        <end position="410"/>
    </location>
</feature>
<protein>
    <submittedName>
        <fullName evidence="4">Acyltransferase family protein</fullName>
    </submittedName>
</protein>
<keyword evidence="2" id="KW-0472">Membrane</keyword>
<proteinExistence type="predicted"/>
<keyword evidence="4" id="KW-0808">Transferase</keyword>
<evidence type="ECO:0000259" key="3">
    <source>
        <dbReference type="Pfam" id="PF01757"/>
    </source>
</evidence>
<evidence type="ECO:0000313" key="4">
    <source>
        <dbReference type="EMBL" id="MCM6775402.1"/>
    </source>
</evidence>
<feature type="transmembrane region" description="Helical" evidence="2">
    <location>
        <begin position="130"/>
        <end position="154"/>
    </location>
</feature>
<feature type="transmembrane region" description="Helical" evidence="2">
    <location>
        <begin position="294"/>
        <end position="317"/>
    </location>
</feature>
<keyword evidence="4" id="KW-0012">Acyltransferase</keyword>